<dbReference type="PROSITE" id="PS50943">
    <property type="entry name" value="HTH_CROC1"/>
    <property type="match status" value="1"/>
</dbReference>
<keyword evidence="5" id="KW-1185">Reference proteome</keyword>
<comment type="caution">
    <text evidence="4">The sequence shown here is derived from an EMBL/GenBank/DDBJ whole genome shotgun (WGS) entry which is preliminary data.</text>
</comment>
<reference evidence="4 5" key="1">
    <citation type="submission" date="2023-07" db="EMBL/GenBank/DDBJ databases">
        <title>Genomic Encyclopedia of Type Strains, Phase IV (KMG-IV): sequencing the most valuable type-strain genomes for metagenomic binning, comparative biology and taxonomic classification.</title>
        <authorList>
            <person name="Goeker M."/>
        </authorList>
    </citation>
    <scope>NUCLEOTIDE SEQUENCE [LARGE SCALE GENOMIC DNA]</scope>
    <source>
        <strain evidence="4 5">DSM 20694</strain>
    </source>
</reference>
<name>A0ABT9UNA1_9FIRM</name>
<dbReference type="InterPro" id="IPR010982">
    <property type="entry name" value="Lambda_DNA-bd_dom_sf"/>
</dbReference>
<dbReference type="PANTHER" id="PTHR46558">
    <property type="entry name" value="TRACRIPTIONAL REGULATORY PROTEIN-RELATED-RELATED"/>
    <property type="match status" value="1"/>
</dbReference>
<accession>A0ABT9UNA1</accession>
<evidence type="ECO:0000313" key="5">
    <source>
        <dbReference type="Proteomes" id="UP001228504"/>
    </source>
</evidence>
<gene>
    <name evidence="4" type="ORF">J2S18_000038</name>
</gene>
<dbReference type="PANTHER" id="PTHR46558:SF15">
    <property type="entry name" value="HELIX-TURN-HELIX DOMAIN PROTEIN"/>
    <property type="match status" value="1"/>
</dbReference>
<dbReference type="RefSeq" id="WP_307481671.1">
    <property type="nucleotide sequence ID" value="NZ_JAUSUF010000001.1"/>
</dbReference>
<feature type="transmembrane region" description="Helical" evidence="2">
    <location>
        <begin position="106"/>
        <end position="124"/>
    </location>
</feature>
<organism evidence="4 5">
    <name type="scientific">Eubacterium multiforme</name>
    <dbReference type="NCBI Taxonomy" id="83339"/>
    <lineage>
        <taxon>Bacteria</taxon>
        <taxon>Bacillati</taxon>
        <taxon>Bacillota</taxon>
        <taxon>Clostridia</taxon>
        <taxon>Eubacteriales</taxon>
        <taxon>Eubacteriaceae</taxon>
        <taxon>Eubacterium</taxon>
    </lineage>
</organism>
<feature type="transmembrane region" description="Helical" evidence="2">
    <location>
        <begin position="82"/>
        <end position="100"/>
    </location>
</feature>
<evidence type="ECO:0000256" key="1">
    <source>
        <dbReference type="ARBA" id="ARBA00023125"/>
    </source>
</evidence>
<keyword evidence="2" id="KW-1133">Transmembrane helix</keyword>
<keyword evidence="2" id="KW-0472">Membrane</keyword>
<sequence length="263" mass="30980">MKLSEYLKMYREAFNFTQEQLAEKLNVSRQAISKWENNICIPDIDNLIKLSDLYDISLDELIRGAVYFPKPFTVGKKVDKKILIFSIIFCIFTSLLFTGFGTQPLWIFLLILSIEILLVLPVCFSETWTISRKGIYFQEFSNSLQKLRYLLYILIGKKHMVNKLIHYNDINTIDFIYKKRIRISPLDFSADSIYIDINLKDGDSIKLELYNNIISYIPQVMSYFEKKGIKVHDENNISKAVIEHKCLYEFIRDNDEKIILKSH</sequence>
<dbReference type="Proteomes" id="UP001228504">
    <property type="component" value="Unassembled WGS sequence"/>
</dbReference>
<dbReference type="InterPro" id="IPR001387">
    <property type="entry name" value="Cro/C1-type_HTH"/>
</dbReference>
<keyword evidence="2" id="KW-0812">Transmembrane</keyword>
<dbReference type="EMBL" id="JAUSUF010000001">
    <property type="protein sequence ID" value="MDQ0148121.1"/>
    <property type="molecule type" value="Genomic_DNA"/>
</dbReference>
<evidence type="ECO:0000259" key="3">
    <source>
        <dbReference type="PROSITE" id="PS50943"/>
    </source>
</evidence>
<dbReference type="SMART" id="SM00530">
    <property type="entry name" value="HTH_XRE"/>
    <property type="match status" value="1"/>
</dbReference>
<proteinExistence type="predicted"/>
<keyword evidence="1" id="KW-0238">DNA-binding</keyword>
<dbReference type="Gene3D" id="1.10.260.40">
    <property type="entry name" value="lambda repressor-like DNA-binding domains"/>
    <property type="match status" value="1"/>
</dbReference>
<evidence type="ECO:0000313" key="4">
    <source>
        <dbReference type="EMBL" id="MDQ0148121.1"/>
    </source>
</evidence>
<feature type="domain" description="HTH cro/C1-type" evidence="3">
    <location>
        <begin position="7"/>
        <end position="61"/>
    </location>
</feature>
<dbReference type="SUPFAM" id="SSF47413">
    <property type="entry name" value="lambda repressor-like DNA-binding domains"/>
    <property type="match status" value="1"/>
</dbReference>
<dbReference type="CDD" id="cd00093">
    <property type="entry name" value="HTH_XRE"/>
    <property type="match status" value="1"/>
</dbReference>
<dbReference type="Pfam" id="PF01381">
    <property type="entry name" value="HTH_3"/>
    <property type="match status" value="1"/>
</dbReference>
<protein>
    <submittedName>
        <fullName evidence="4">Transcriptional regulator with XRE-family HTH domain</fullName>
    </submittedName>
</protein>
<evidence type="ECO:0000256" key="2">
    <source>
        <dbReference type="SAM" id="Phobius"/>
    </source>
</evidence>